<dbReference type="GO" id="GO:0004493">
    <property type="term" value="F:methylmalonyl-CoA epimerase activity"/>
    <property type="evidence" value="ECO:0007669"/>
    <property type="project" value="TreeGrafter"/>
</dbReference>
<gene>
    <name evidence="2" type="ORF">H9864_06145</name>
</gene>
<reference evidence="2" key="2">
    <citation type="submission" date="2021-04" db="EMBL/GenBank/DDBJ databases">
        <authorList>
            <person name="Gilroy R."/>
        </authorList>
    </citation>
    <scope>NUCLEOTIDE SEQUENCE</scope>
    <source>
        <strain evidence="2">742</strain>
    </source>
</reference>
<proteinExistence type="predicted"/>
<keyword evidence="1" id="KW-0479">Metal-binding</keyword>
<evidence type="ECO:0000256" key="1">
    <source>
        <dbReference type="ARBA" id="ARBA00022723"/>
    </source>
</evidence>
<name>A0A9E2KLH5_9FIRM</name>
<accession>A0A9E2KLH5</accession>
<dbReference type="AlphaFoldDB" id="A0A9E2KLH5"/>
<evidence type="ECO:0000313" key="3">
    <source>
        <dbReference type="Proteomes" id="UP000824178"/>
    </source>
</evidence>
<dbReference type="PANTHER" id="PTHR43048:SF3">
    <property type="entry name" value="METHYLMALONYL-COA EPIMERASE, MITOCHONDRIAL"/>
    <property type="match status" value="1"/>
</dbReference>
<dbReference type="SUPFAM" id="SSF54593">
    <property type="entry name" value="Glyoxalase/Bleomycin resistance protein/Dihydroxybiphenyl dioxygenase"/>
    <property type="match status" value="1"/>
</dbReference>
<dbReference type="InterPro" id="IPR051785">
    <property type="entry name" value="MMCE/EMCE_epimerase"/>
</dbReference>
<dbReference type="Proteomes" id="UP000824178">
    <property type="component" value="Unassembled WGS sequence"/>
</dbReference>
<dbReference type="Pfam" id="PF13669">
    <property type="entry name" value="Glyoxalase_4"/>
    <property type="match status" value="1"/>
</dbReference>
<dbReference type="InterPro" id="IPR029068">
    <property type="entry name" value="Glyas_Bleomycin-R_OHBP_Dase"/>
</dbReference>
<organism evidence="2 3">
    <name type="scientific">Candidatus Faecalibacterium intestinavium</name>
    <dbReference type="NCBI Taxonomy" id="2838580"/>
    <lineage>
        <taxon>Bacteria</taxon>
        <taxon>Bacillati</taxon>
        <taxon>Bacillota</taxon>
        <taxon>Clostridia</taxon>
        <taxon>Eubacteriales</taxon>
        <taxon>Oscillospiraceae</taxon>
        <taxon>Faecalibacterium</taxon>
    </lineage>
</organism>
<sequence length="201" mass="22962">MKNSETVRPELPNIIGLSHICIFVDDMEKAVEYYRALLGVQPDHCLSHWKNKGFFQAGGFVEQADEGDVSIAFVNVPGTKLTLELMQYHSPKGRTEPVIFAANDVSGARHVALKVTNIEEAFAHIQAMPDTRLINETEAYRVYQISETRPSEVRFFDQAPGQTDERNDETARILSKVRYFYFIDRYGLQWEFEEGHTDIGD</sequence>
<reference evidence="2" key="1">
    <citation type="journal article" date="2021" name="PeerJ">
        <title>Extensive microbial diversity within the chicken gut microbiome revealed by metagenomics and culture.</title>
        <authorList>
            <person name="Gilroy R."/>
            <person name="Ravi A."/>
            <person name="Getino M."/>
            <person name="Pursley I."/>
            <person name="Horton D.L."/>
            <person name="Alikhan N.F."/>
            <person name="Baker D."/>
            <person name="Gharbi K."/>
            <person name="Hall N."/>
            <person name="Watson M."/>
            <person name="Adriaenssens E.M."/>
            <person name="Foster-Nyarko E."/>
            <person name="Jarju S."/>
            <person name="Secka A."/>
            <person name="Antonio M."/>
            <person name="Oren A."/>
            <person name="Chaudhuri R.R."/>
            <person name="La Ragione R."/>
            <person name="Hildebrand F."/>
            <person name="Pallen M.J."/>
        </authorList>
    </citation>
    <scope>NUCLEOTIDE SEQUENCE</scope>
    <source>
        <strain evidence="2">742</strain>
    </source>
</reference>
<comment type="caution">
    <text evidence="2">The sequence shown here is derived from an EMBL/GenBank/DDBJ whole genome shotgun (WGS) entry which is preliminary data.</text>
</comment>
<dbReference type="EMBL" id="JAHLFH010000128">
    <property type="protein sequence ID" value="MBU3819933.1"/>
    <property type="molecule type" value="Genomic_DNA"/>
</dbReference>
<protein>
    <submittedName>
        <fullName evidence="2">VOC family protein</fullName>
    </submittedName>
</protein>
<evidence type="ECO:0000313" key="2">
    <source>
        <dbReference type="EMBL" id="MBU3819933.1"/>
    </source>
</evidence>
<dbReference type="GO" id="GO:0046491">
    <property type="term" value="P:L-methylmalonyl-CoA metabolic process"/>
    <property type="evidence" value="ECO:0007669"/>
    <property type="project" value="TreeGrafter"/>
</dbReference>
<dbReference type="Gene3D" id="3.10.180.10">
    <property type="entry name" value="2,3-Dihydroxybiphenyl 1,2-Dioxygenase, domain 1"/>
    <property type="match status" value="1"/>
</dbReference>
<dbReference type="GO" id="GO:0046872">
    <property type="term" value="F:metal ion binding"/>
    <property type="evidence" value="ECO:0007669"/>
    <property type="project" value="UniProtKB-KW"/>
</dbReference>
<dbReference type="PANTHER" id="PTHR43048">
    <property type="entry name" value="METHYLMALONYL-COA EPIMERASE"/>
    <property type="match status" value="1"/>
</dbReference>